<dbReference type="Pfam" id="PF00001">
    <property type="entry name" value="7tm_1"/>
    <property type="match status" value="1"/>
</dbReference>
<dbReference type="Gene3D" id="1.20.1070.10">
    <property type="entry name" value="Rhodopsin 7-helix transmembrane proteins"/>
    <property type="match status" value="1"/>
</dbReference>
<organism evidence="7 8">
    <name type="scientific">Plectus sambesii</name>
    <dbReference type="NCBI Taxonomy" id="2011161"/>
    <lineage>
        <taxon>Eukaryota</taxon>
        <taxon>Metazoa</taxon>
        <taxon>Ecdysozoa</taxon>
        <taxon>Nematoda</taxon>
        <taxon>Chromadorea</taxon>
        <taxon>Plectida</taxon>
        <taxon>Plectina</taxon>
        <taxon>Plectoidea</taxon>
        <taxon>Plectidae</taxon>
        <taxon>Plectus</taxon>
    </lineage>
</organism>
<dbReference type="InterPro" id="IPR052954">
    <property type="entry name" value="GPCR-Ligand_Int"/>
</dbReference>
<keyword evidence="2 5" id="KW-0812">Transmembrane</keyword>
<feature type="transmembrane region" description="Helical" evidence="5">
    <location>
        <begin position="387"/>
        <end position="406"/>
    </location>
</feature>
<evidence type="ECO:0000256" key="3">
    <source>
        <dbReference type="ARBA" id="ARBA00022989"/>
    </source>
</evidence>
<dbReference type="WBParaSite" id="PSAMB.scaffold2904size20647.g19654.t1">
    <property type="protein sequence ID" value="PSAMB.scaffold2904size20647.g19654.t1"/>
    <property type="gene ID" value="PSAMB.scaffold2904size20647.g19654"/>
</dbReference>
<evidence type="ECO:0000259" key="6">
    <source>
        <dbReference type="PROSITE" id="PS50262"/>
    </source>
</evidence>
<accession>A0A914W176</accession>
<dbReference type="Proteomes" id="UP000887566">
    <property type="component" value="Unplaced"/>
</dbReference>
<evidence type="ECO:0000256" key="1">
    <source>
        <dbReference type="ARBA" id="ARBA00004370"/>
    </source>
</evidence>
<evidence type="ECO:0000313" key="8">
    <source>
        <dbReference type="WBParaSite" id="PSAMB.scaffold2904size20647.g19654.t1"/>
    </source>
</evidence>
<dbReference type="InterPro" id="IPR000276">
    <property type="entry name" value="GPCR_Rhodpsn"/>
</dbReference>
<dbReference type="PANTHER" id="PTHR46641">
    <property type="entry name" value="FMRFAMIDE RECEPTOR-RELATED"/>
    <property type="match status" value="1"/>
</dbReference>
<comment type="subcellular location">
    <subcellularLocation>
        <location evidence="1">Membrane</location>
    </subcellularLocation>
</comment>
<keyword evidence="3 5" id="KW-1133">Transmembrane helix</keyword>
<dbReference type="PANTHER" id="PTHR46641:SF16">
    <property type="entry name" value="G-PROTEIN COUPLED RECEPTORS FAMILY 1 PROFILE DOMAIN-CONTAINING PROTEIN"/>
    <property type="match status" value="1"/>
</dbReference>
<dbReference type="SUPFAM" id="SSF81321">
    <property type="entry name" value="Family A G protein-coupled receptor-like"/>
    <property type="match status" value="1"/>
</dbReference>
<evidence type="ECO:0000313" key="7">
    <source>
        <dbReference type="Proteomes" id="UP000887566"/>
    </source>
</evidence>
<feature type="transmembrane region" description="Helical" evidence="5">
    <location>
        <begin position="342"/>
        <end position="367"/>
    </location>
</feature>
<sequence length="489" mass="55414">MRASRSSIGGGRSDALTMPRHTDLRPKLGLLDDSSRGRLCRLLPDAHAGGARRGTKRVGGDGDRLSGDEGVVRLTMGWNVCSDPMANSRNNTDIRPYYAASCTLVLYVAPVLCSLGFILNCVCISIFISVNNKGYFRKISLVVYLIALCFFDALQLMLSIFVLVLPAAGEYIEIQYPKEALLLYRISAYTVRIGYPLLQSSYYATVWMITLICVQRYQAVCHPSSVWRKRLQNVRNSKTSISLIIFAAIGLNLIRFWEFEWKVKLHEGRNITEAVSSALRQNTVYNLVQEGIVYGLMAYVLPTVLLVILNVNIVSTICRTARQKYASTTEDRAMQKNEHRNALMTVTIFIVFFACHTLAVTLRVLTILVPDIGVIFNHPLGWFLEDLSNLLVNFNSLLNPLIYFCFTRRFRDLFFEIRRGRLSTTGSLSSRASIFSQLTTNLTGRMRQPVTILRRDTRHESLTPLHHELVHNQMSSGRRQLRTMVSSYM</sequence>
<feature type="transmembrane region" description="Helical" evidence="5">
    <location>
        <begin position="104"/>
        <end position="130"/>
    </location>
</feature>
<dbReference type="PRINTS" id="PR00237">
    <property type="entry name" value="GPCRRHODOPSN"/>
</dbReference>
<dbReference type="GO" id="GO:0004930">
    <property type="term" value="F:G protein-coupled receptor activity"/>
    <property type="evidence" value="ECO:0007669"/>
    <property type="project" value="InterPro"/>
</dbReference>
<feature type="transmembrane region" description="Helical" evidence="5">
    <location>
        <begin position="142"/>
        <end position="168"/>
    </location>
</feature>
<feature type="domain" description="G-protein coupled receptors family 1 profile" evidence="6">
    <location>
        <begin position="119"/>
        <end position="403"/>
    </location>
</feature>
<reference evidence="8" key="1">
    <citation type="submission" date="2022-11" db="UniProtKB">
        <authorList>
            <consortium name="WormBaseParasite"/>
        </authorList>
    </citation>
    <scope>IDENTIFICATION</scope>
</reference>
<keyword evidence="7" id="KW-1185">Reference proteome</keyword>
<name>A0A914W176_9BILA</name>
<dbReference type="PROSITE" id="PS50262">
    <property type="entry name" value="G_PROTEIN_RECEP_F1_2"/>
    <property type="match status" value="1"/>
</dbReference>
<dbReference type="GO" id="GO:0016020">
    <property type="term" value="C:membrane"/>
    <property type="evidence" value="ECO:0007669"/>
    <property type="project" value="UniProtKB-SubCell"/>
</dbReference>
<keyword evidence="4 5" id="KW-0472">Membrane</keyword>
<dbReference type="InterPro" id="IPR017452">
    <property type="entry name" value="GPCR_Rhodpsn_7TM"/>
</dbReference>
<evidence type="ECO:0000256" key="5">
    <source>
        <dbReference type="SAM" id="Phobius"/>
    </source>
</evidence>
<dbReference type="CDD" id="cd14978">
    <property type="entry name" value="7tmA_FMRFamide_R-like"/>
    <property type="match status" value="1"/>
</dbReference>
<dbReference type="AlphaFoldDB" id="A0A914W176"/>
<evidence type="ECO:0000256" key="2">
    <source>
        <dbReference type="ARBA" id="ARBA00022692"/>
    </source>
</evidence>
<proteinExistence type="predicted"/>
<feature type="transmembrane region" description="Helical" evidence="5">
    <location>
        <begin position="240"/>
        <end position="257"/>
    </location>
</feature>
<feature type="transmembrane region" description="Helical" evidence="5">
    <location>
        <begin position="292"/>
        <end position="314"/>
    </location>
</feature>
<evidence type="ECO:0000256" key="4">
    <source>
        <dbReference type="ARBA" id="ARBA00023136"/>
    </source>
</evidence>
<protein>
    <submittedName>
        <fullName evidence="8">G-protein coupled receptors family 1 profile domain-containing protein</fullName>
    </submittedName>
</protein>